<dbReference type="Proteomes" id="UP000796880">
    <property type="component" value="Unassembled WGS sequence"/>
</dbReference>
<dbReference type="GO" id="GO:0043531">
    <property type="term" value="F:ADP binding"/>
    <property type="evidence" value="ECO:0007669"/>
    <property type="project" value="InterPro"/>
</dbReference>
<keyword evidence="8" id="KW-1185">Reference proteome</keyword>
<dbReference type="Pfam" id="PF00931">
    <property type="entry name" value="NB-ARC"/>
    <property type="match status" value="1"/>
</dbReference>
<comment type="caution">
    <text evidence="7">The sequence shown here is derived from an EMBL/GenBank/DDBJ whole genome shotgun (WGS) entry which is preliminary data.</text>
</comment>
<dbReference type="Pfam" id="PF18052">
    <property type="entry name" value="Rx_N"/>
    <property type="match status" value="1"/>
</dbReference>
<dbReference type="SUPFAM" id="SSF52540">
    <property type="entry name" value="P-loop containing nucleoside triphosphate hydrolases"/>
    <property type="match status" value="1"/>
</dbReference>
<evidence type="ECO:0000256" key="4">
    <source>
        <dbReference type="ARBA" id="ARBA00022840"/>
    </source>
</evidence>
<organism evidence="7 8">
    <name type="scientific">Rhamnella rubrinervis</name>
    <dbReference type="NCBI Taxonomy" id="2594499"/>
    <lineage>
        <taxon>Eukaryota</taxon>
        <taxon>Viridiplantae</taxon>
        <taxon>Streptophyta</taxon>
        <taxon>Embryophyta</taxon>
        <taxon>Tracheophyta</taxon>
        <taxon>Spermatophyta</taxon>
        <taxon>Magnoliopsida</taxon>
        <taxon>eudicotyledons</taxon>
        <taxon>Gunneridae</taxon>
        <taxon>Pentapetalae</taxon>
        <taxon>rosids</taxon>
        <taxon>fabids</taxon>
        <taxon>Rosales</taxon>
        <taxon>Rhamnaceae</taxon>
        <taxon>rhamnoid group</taxon>
        <taxon>Rhamneae</taxon>
        <taxon>Rhamnella</taxon>
    </lineage>
</organism>
<keyword evidence="3" id="KW-0611">Plant defense</keyword>
<dbReference type="PANTHER" id="PTHR36766:SF38">
    <property type="entry name" value="DISEASE RESISTANCE PROTEIN RGA3"/>
    <property type="match status" value="1"/>
</dbReference>
<dbReference type="Gene3D" id="1.20.5.4130">
    <property type="match status" value="1"/>
</dbReference>
<sequence>MNTIHMAQTSLFSVANRIARRLHEIRMLQDNGRRTGLDDSFQELKNTISNIKGVLLDAEKKQMHDEVRVWLRNVGDSIYDADDLVDEYYIETLRQSRSGNVMTEQVCTFLISTSNLSNKMRHRLKVLMEKLANYQAAIDGFHFEHRREEKLAGVDDTELTSTDSSIIGKLIGMDEYRDVIIQRLFENESSDVSVQAICGMGASGKSELVRLVFNSEIVRENFQLRMWVELAPADFSNLELVLEKIINSAAPPHKQVHRNLLGKEELQKRLLNEIKGKRVLLIFDDILSYNENWPVLKIRYKMG</sequence>
<keyword evidence="1" id="KW-0677">Repeat</keyword>
<gene>
    <name evidence="7" type="ORF">FNV43_RR09587</name>
</gene>
<feature type="domain" description="Disease resistance N-terminal" evidence="6">
    <location>
        <begin position="32"/>
        <end position="100"/>
    </location>
</feature>
<evidence type="ECO:0000259" key="5">
    <source>
        <dbReference type="Pfam" id="PF00931"/>
    </source>
</evidence>
<name>A0A8K0HAQ2_9ROSA</name>
<evidence type="ECO:0000313" key="7">
    <source>
        <dbReference type="EMBL" id="KAF3448871.1"/>
    </source>
</evidence>
<dbReference type="Gene3D" id="3.40.50.300">
    <property type="entry name" value="P-loop containing nucleotide triphosphate hydrolases"/>
    <property type="match status" value="1"/>
</dbReference>
<evidence type="ECO:0000256" key="1">
    <source>
        <dbReference type="ARBA" id="ARBA00022737"/>
    </source>
</evidence>
<dbReference type="EMBL" id="VOIH02000004">
    <property type="protein sequence ID" value="KAF3448871.1"/>
    <property type="molecule type" value="Genomic_DNA"/>
</dbReference>
<dbReference type="GO" id="GO:0006952">
    <property type="term" value="P:defense response"/>
    <property type="evidence" value="ECO:0007669"/>
    <property type="project" value="UniProtKB-KW"/>
</dbReference>
<feature type="domain" description="NB-ARC" evidence="5">
    <location>
        <begin position="178"/>
        <end position="300"/>
    </location>
</feature>
<keyword evidence="2" id="KW-0547">Nucleotide-binding</keyword>
<evidence type="ECO:0000313" key="8">
    <source>
        <dbReference type="Proteomes" id="UP000796880"/>
    </source>
</evidence>
<dbReference type="InterPro" id="IPR041118">
    <property type="entry name" value="Rx_N"/>
</dbReference>
<dbReference type="InterPro" id="IPR002182">
    <property type="entry name" value="NB-ARC"/>
</dbReference>
<dbReference type="OrthoDB" id="2018467at2759"/>
<dbReference type="GO" id="GO:0005524">
    <property type="term" value="F:ATP binding"/>
    <property type="evidence" value="ECO:0007669"/>
    <property type="project" value="UniProtKB-KW"/>
</dbReference>
<keyword evidence="4" id="KW-0067">ATP-binding</keyword>
<dbReference type="PANTHER" id="PTHR36766">
    <property type="entry name" value="PLANT BROAD-SPECTRUM MILDEW RESISTANCE PROTEIN RPW8"/>
    <property type="match status" value="1"/>
</dbReference>
<dbReference type="InterPro" id="IPR027417">
    <property type="entry name" value="P-loop_NTPase"/>
</dbReference>
<protein>
    <submittedName>
        <fullName evidence="7">Uncharacterized protein</fullName>
    </submittedName>
</protein>
<dbReference type="AlphaFoldDB" id="A0A8K0HAQ2"/>
<evidence type="ECO:0000256" key="3">
    <source>
        <dbReference type="ARBA" id="ARBA00022821"/>
    </source>
</evidence>
<evidence type="ECO:0000259" key="6">
    <source>
        <dbReference type="Pfam" id="PF18052"/>
    </source>
</evidence>
<reference evidence="7" key="1">
    <citation type="submission" date="2020-03" db="EMBL/GenBank/DDBJ databases">
        <title>A high-quality chromosome-level genome assembly of a woody plant with both climbing and erect habits, Rhamnella rubrinervis.</title>
        <authorList>
            <person name="Lu Z."/>
            <person name="Yang Y."/>
            <person name="Zhu X."/>
            <person name="Sun Y."/>
        </authorList>
    </citation>
    <scope>NUCLEOTIDE SEQUENCE</scope>
    <source>
        <strain evidence="7">BYM</strain>
        <tissue evidence="7">Leaf</tissue>
    </source>
</reference>
<accession>A0A8K0HAQ2</accession>
<proteinExistence type="predicted"/>
<evidence type="ECO:0000256" key="2">
    <source>
        <dbReference type="ARBA" id="ARBA00022741"/>
    </source>
</evidence>